<dbReference type="Proteomes" id="UP000284751">
    <property type="component" value="Unassembled WGS sequence"/>
</dbReference>
<feature type="domain" description="CAAX prenyl protease 2/Lysostaphin resistance protein A-like" evidence="2">
    <location>
        <begin position="122"/>
        <end position="218"/>
    </location>
</feature>
<keyword evidence="1" id="KW-1133">Transmembrane helix</keyword>
<evidence type="ECO:0000259" key="2">
    <source>
        <dbReference type="Pfam" id="PF02517"/>
    </source>
</evidence>
<feature type="transmembrane region" description="Helical" evidence="1">
    <location>
        <begin position="85"/>
        <end position="103"/>
    </location>
</feature>
<accession>A0A412AY06</accession>
<name>A0A412AY06_9FIRM</name>
<reference evidence="3 4" key="1">
    <citation type="submission" date="2018-08" db="EMBL/GenBank/DDBJ databases">
        <title>A genome reference for cultivated species of the human gut microbiota.</title>
        <authorList>
            <person name="Zou Y."/>
            <person name="Xue W."/>
            <person name="Luo G."/>
        </authorList>
    </citation>
    <scope>NUCLEOTIDE SEQUENCE [LARGE SCALE GENOMIC DNA]</scope>
    <source>
        <strain evidence="3 4">AF28-26</strain>
    </source>
</reference>
<dbReference type="AlphaFoldDB" id="A0A412AY06"/>
<dbReference type="GO" id="GO:0006508">
    <property type="term" value="P:proteolysis"/>
    <property type="evidence" value="ECO:0007669"/>
    <property type="project" value="UniProtKB-KW"/>
</dbReference>
<keyword evidence="3" id="KW-0645">Protease</keyword>
<dbReference type="PANTHER" id="PTHR43592:SF15">
    <property type="entry name" value="CAAX AMINO TERMINAL PROTEASE FAMILY PROTEIN"/>
    <property type="match status" value="1"/>
</dbReference>
<keyword evidence="1" id="KW-0472">Membrane</keyword>
<keyword evidence="1" id="KW-0812">Transmembrane</keyword>
<protein>
    <submittedName>
        <fullName evidence="3">CPBP family intramembrane metalloprotease</fullName>
    </submittedName>
</protein>
<evidence type="ECO:0000256" key="1">
    <source>
        <dbReference type="SAM" id="Phobius"/>
    </source>
</evidence>
<feature type="transmembrane region" description="Helical" evidence="1">
    <location>
        <begin position="180"/>
        <end position="199"/>
    </location>
</feature>
<feature type="transmembrane region" description="Helical" evidence="1">
    <location>
        <begin position="42"/>
        <end position="64"/>
    </location>
</feature>
<feature type="transmembrane region" description="Helical" evidence="1">
    <location>
        <begin position="206"/>
        <end position="224"/>
    </location>
</feature>
<dbReference type="GO" id="GO:0008237">
    <property type="term" value="F:metallopeptidase activity"/>
    <property type="evidence" value="ECO:0007669"/>
    <property type="project" value="UniProtKB-KW"/>
</dbReference>
<evidence type="ECO:0000313" key="4">
    <source>
        <dbReference type="Proteomes" id="UP000284751"/>
    </source>
</evidence>
<keyword evidence="3" id="KW-0378">Hydrolase</keyword>
<feature type="transmembrane region" description="Helical" evidence="1">
    <location>
        <begin position="155"/>
        <end position="174"/>
    </location>
</feature>
<proteinExistence type="predicted"/>
<dbReference type="GO" id="GO:0080120">
    <property type="term" value="P:CAAX-box protein maturation"/>
    <property type="evidence" value="ECO:0007669"/>
    <property type="project" value="UniProtKB-ARBA"/>
</dbReference>
<dbReference type="GO" id="GO:0004175">
    <property type="term" value="F:endopeptidase activity"/>
    <property type="evidence" value="ECO:0007669"/>
    <property type="project" value="UniProtKB-ARBA"/>
</dbReference>
<sequence length="225" mass="24557">MEKMKTSKSVFYLTAGYLWLAILWIFYRLWGQSLLYGALPELPAALAEGGIKLLIYGLPVLLLVKGRKSELVSPPEKWLQMNRETIFVGLGGGAFFLLFFLLTNFLKNPAQGVVLQSPGVGEILSTVVFAGVTEELFFRGLLLNSLLSKLSFGKANVISAAAFLLIHFPSWLSAGAASPAQLLSNAASVFVVGLLLGGVFEKTRNLWGPIFFHSLYNLGVIFLVI</sequence>
<dbReference type="Pfam" id="PF02517">
    <property type="entry name" value="Rce1-like"/>
    <property type="match status" value="1"/>
</dbReference>
<feature type="transmembrane region" description="Helical" evidence="1">
    <location>
        <begin position="123"/>
        <end position="143"/>
    </location>
</feature>
<evidence type="ECO:0000313" key="3">
    <source>
        <dbReference type="EMBL" id="RGQ41500.1"/>
    </source>
</evidence>
<dbReference type="PANTHER" id="PTHR43592">
    <property type="entry name" value="CAAX AMINO TERMINAL PROTEASE"/>
    <property type="match status" value="1"/>
</dbReference>
<keyword evidence="3" id="KW-0482">Metalloprotease</keyword>
<comment type="caution">
    <text evidence="3">The sequence shown here is derived from an EMBL/GenBank/DDBJ whole genome shotgun (WGS) entry which is preliminary data.</text>
</comment>
<gene>
    <name evidence="3" type="ORF">DWY99_06065</name>
</gene>
<organism evidence="3 4">
    <name type="scientific">[Clostridium] leptum</name>
    <dbReference type="NCBI Taxonomy" id="1535"/>
    <lineage>
        <taxon>Bacteria</taxon>
        <taxon>Bacillati</taxon>
        <taxon>Bacillota</taxon>
        <taxon>Clostridia</taxon>
        <taxon>Eubacteriales</taxon>
        <taxon>Oscillospiraceae</taxon>
        <taxon>Oscillospiraceae incertae sedis</taxon>
    </lineage>
</organism>
<feature type="transmembrane region" description="Helical" evidence="1">
    <location>
        <begin position="12"/>
        <end position="30"/>
    </location>
</feature>
<dbReference type="InterPro" id="IPR003675">
    <property type="entry name" value="Rce1/LyrA-like_dom"/>
</dbReference>
<dbReference type="EMBL" id="QRTC01000018">
    <property type="protein sequence ID" value="RGQ41500.1"/>
    <property type="molecule type" value="Genomic_DNA"/>
</dbReference>